<dbReference type="VEuPathDB" id="FungiDB:RhiirFUN_004976"/>
<proteinExistence type="predicted"/>
<dbReference type="InterPro" id="IPR043151">
    <property type="entry name" value="BAH_sf"/>
</dbReference>
<feature type="compositionally biased region" description="Acidic residues" evidence="1">
    <location>
        <begin position="89"/>
        <end position="115"/>
    </location>
</feature>
<dbReference type="HOGENOM" id="CLU_014310_1_0_1"/>
<dbReference type="AlphaFoldDB" id="U9T409"/>
<name>U9T409_RHIID</name>
<organism evidence="2">
    <name type="scientific">Rhizophagus irregularis (strain DAOM 181602 / DAOM 197198 / MUCL 43194)</name>
    <name type="common">Arbuscular mycorrhizal fungus</name>
    <name type="synonym">Glomus intraradices</name>
    <dbReference type="NCBI Taxonomy" id="747089"/>
    <lineage>
        <taxon>Eukaryota</taxon>
        <taxon>Fungi</taxon>
        <taxon>Fungi incertae sedis</taxon>
        <taxon>Mucoromycota</taxon>
        <taxon>Glomeromycotina</taxon>
        <taxon>Glomeromycetes</taxon>
        <taxon>Glomerales</taxon>
        <taxon>Glomeraceae</taxon>
        <taxon>Rhizophagus</taxon>
    </lineage>
</organism>
<dbReference type="Gene3D" id="2.30.30.490">
    <property type="match status" value="1"/>
</dbReference>
<gene>
    <name evidence="2" type="ORF">GLOINDRAFT_86145</name>
</gene>
<sequence length="826" mass="96430">MSRVRFRQTTSTNLPRYKKKPKPSHVSTTMQQSAANMLPSELFEWDDILNDQISTGFNGEQQYNSLDTEDIHFNSSYLNAPDVQSLESNDNDDDNNNDNDNDDIVNQEIDDDDDSMTNQEEISNALPSFKTYDGSSYIPHFQGEYGPYFPSFTAMALFIWVTKHMISSAAYEGLVSILLHEKFRVEDVIKSIRSIKRFRNGLPLLTIKSHNVEISSKDTPSTSKESKEAYFFSVTDHIKRILSNPKLKNDLYFGEGIESDSKSEFWHGELWQRSPLFGAECCHHNNVIYYPGEFIRYVRYDTESQPRIGQIYAIVKDDNDRLLIKICSTFFYTELPRTYARSRQDSRQLWLTENLEIIELSQIINKVSVWLYDTQQPLSYEFIIKEILYYHNARLLLRDISLRHHHSTLSALSRPDFHCLRLIPNPLDQLIRDRHISTPQDIFHCFAGKANRLLIATFGLLTNSGEDTFTRIWKFFEVPSCWSRRQNPITHLASYFMSDILRLTMIIPFILRRCLTSDLLKREALMRIKERMDLRSHNYVINRIIKCWVQFSLTARMVFSRTLTNENYETIQKMLELECKMLLEIFPEQFSGLPNLHINRHIVAHAKTYGTAFNTSVSIKEMVHRIHKGVVPHTNKKNVEFDLIKRDNTLQTLRYLLDGGQDIRFEHMIIGQGIQNIVNDVALRPLLDNWYITSSLLSKTYDDDDVENTNIVTCIPEIMDINVRSKWNKHQRDQENFTVGKHLNEYFFNELANAYAEYYNDRGAMINSKVEFYNNISYVVKDDDGFVDVQLSVGDVVDVFEEGFISCMIVMEIVIMIDIIFQIVII</sequence>
<evidence type="ECO:0008006" key="3">
    <source>
        <dbReference type="Google" id="ProtNLM"/>
    </source>
</evidence>
<dbReference type="EMBL" id="KI295386">
    <property type="protein sequence ID" value="ESA02895.1"/>
    <property type="molecule type" value="Genomic_DNA"/>
</dbReference>
<feature type="region of interest" description="Disordered" evidence="1">
    <location>
        <begin position="1"/>
        <end position="32"/>
    </location>
</feature>
<protein>
    <recommendedName>
        <fullName evidence="3">BAH domain-containing protein</fullName>
    </recommendedName>
</protein>
<reference evidence="2" key="1">
    <citation type="submission" date="2013-07" db="EMBL/GenBank/DDBJ databases">
        <title>The genome of an arbuscular mycorrhizal fungus provides insights into the evolution of the oldest plant symbiosis.</title>
        <authorList>
            <consortium name="DOE Joint Genome Institute"/>
            <person name="Tisserant E."/>
            <person name="Malbreil M."/>
            <person name="Kuo A."/>
            <person name="Kohler A."/>
            <person name="Symeonidi A."/>
            <person name="Balestrini R."/>
            <person name="Charron P."/>
            <person name="Duensing N."/>
            <person name="Frei-dit-Frey N."/>
            <person name="Gianinazzi-Pearson V."/>
            <person name="Gilbert B."/>
            <person name="Handa Y."/>
            <person name="Hijri M."/>
            <person name="Kaul R."/>
            <person name="Kawaguchi M."/>
            <person name="Krajinski F."/>
            <person name="Lammers P."/>
            <person name="Lapierre D."/>
            <person name="Masclaux F.G."/>
            <person name="Murat C."/>
            <person name="Morin E."/>
            <person name="Ndikumana S."/>
            <person name="Pagni M."/>
            <person name="Petitpierre D."/>
            <person name="Requena N."/>
            <person name="Rosikiewicz P."/>
            <person name="Riley R."/>
            <person name="Saito K."/>
            <person name="San Clemente H."/>
            <person name="Shapiro H."/>
            <person name="van Tuinen D."/>
            <person name="Becard G."/>
            <person name="Bonfante P."/>
            <person name="Paszkowski U."/>
            <person name="Shachar-Hill Y."/>
            <person name="Young J.P."/>
            <person name="Sanders I.R."/>
            <person name="Henrissat B."/>
            <person name="Rensing S.A."/>
            <person name="Grigoriev I.V."/>
            <person name="Corradi N."/>
            <person name="Roux C."/>
            <person name="Martin F."/>
        </authorList>
    </citation>
    <scope>NUCLEOTIDE SEQUENCE</scope>
    <source>
        <strain evidence="2">DAOM 197198</strain>
    </source>
</reference>
<feature type="region of interest" description="Disordered" evidence="1">
    <location>
        <begin position="79"/>
        <end position="116"/>
    </location>
</feature>
<evidence type="ECO:0000256" key="1">
    <source>
        <dbReference type="SAM" id="MobiDB-lite"/>
    </source>
</evidence>
<evidence type="ECO:0000313" key="2">
    <source>
        <dbReference type="EMBL" id="ESA02895.1"/>
    </source>
</evidence>
<accession>U9T409</accession>